<dbReference type="OrthoDB" id="17536at2759"/>
<dbReference type="Proteomes" id="UP000014760">
    <property type="component" value="Unassembled WGS sequence"/>
</dbReference>
<organism evidence="4">
    <name type="scientific">Capitella teleta</name>
    <name type="common">Polychaete worm</name>
    <dbReference type="NCBI Taxonomy" id="283909"/>
    <lineage>
        <taxon>Eukaryota</taxon>
        <taxon>Metazoa</taxon>
        <taxon>Spiralia</taxon>
        <taxon>Lophotrochozoa</taxon>
        <taxon>Annelida</taxon>
        <taxon>Polychaeta</taxon>
        <taxon>Sedentaria</taxon>
        <taxon>Scolecida</taxon>
        <taxon>Capitellidae</taxon>
        <taxon>Capitella</taxon>
    </lineage>
</organism>
<dbReference type="PANTHER" id="PTHR15069:SF1">
    <property type="entry name" value="PROTEASOME ASSEMBLY CHAPERONE 1"/>
    <property type="match status" value="1"/>
</dbReference>
<gene>
    <name evidence="4" type="ORF">CAPTEDRAFT_221592</name>
</gene>
<dbReference type="HOGENOM" id="CLU_083637_0_0_1"/>
<dbReference type="PANTHER" id="PTHR15069">
    <property type="entry name" value="PROTEASOME ASSEMBLY CHAPERONE 1"/>
    <property type="match status" value="1"/>
</dbReference>
<sequence>MASFFGEIVPALSRAVDEEDDDDELEYMPKCSISFKWNTTLISEETLKCASLVVAVGPAASAFMQIYMLNGRPTKLLGQATLDRADDDDDDDLIMMGQSSRSSPLSPCLIHLLTDTPSVVMMQCRDEVLPELTFSLVDQSFSKLNLSNSRVIVLTSVSVSQYRSELISDDLQVPFLRALKTDAETKHAFCPYLEQPNTIAGLSAQVLTLCQVKSVACCLYVVYSDLILPDQRTVRKFKDLEQIPTFKSFISVNSATADEQLAKLLDSKTKENTLYL</sequence>
<comment type="similarity">
    <text evidence="1">Belongs to the PSMG1 family.</text>
</comment>
<name>R7UYN4_CAPTE</name>
<dbReference type="STRING" id="283909.R7UYN4"/>
<evidence type="ECO:0000256" key="2">
    <source>
        <dbReference type="ARBA" id="ARBA00019180"/>
    </source>
</evidence>
<evidence type="ECO:0000256" key="3">
    <source>
        <dbReference type="ARBA" id="ARBA00023186"/>
    </source>
</evidence>
<dbReference type="Pfam" id="PF16094">
    <property type="entry name" value="PAC1"/>
    <property type="match status" value="1"/>
</dbReference>
<evidence type="ECO:0000313" key="4">
    <source>
        <dbReference type="EMBL" id="ELU11444.1"/>
    </source>
</evidence>
<reference evidence="4 6" key="2">
    <citation type="journal article" date="2013" name="Nature">
        <title>Insights into bilaterian evolution from three spiralian genomes.</title>
        <authorList>
            <person name="Simakov O."/>
            <person name="Marletaz F."/>
            <person name="Cho S.J."/>
            <person name="Edsinger-Gonzales E."/>
            <person name="Havlak P."/>
            <person name="Hellsten U."/>
            <person name="Kuo D.H."/>
            <person name="Larsson T."/>
            <person name="Lv J."/>
            <person name="Arendt D."/>
            <person name="Savage R."/>
            <person name="Osoegawa K."/>
            <person name="de Jong P."/>
            <person name="Grimwood J."/>
            <person name="Chapman J.A."/>
            <person name="Shapiro H."/>
            <person name="Aerts A."/>
            <person name="Otillar R.P."/>
            <person name="Terry A.Y."/>
            <person name="Boore J.L."/>
            <person name="Grigoriev I.V."/>
            <person name="Lindberg D.R."/>
            <person name="Seaver E.C."/>
            <person name="Weisblat D.A."/>
            <person name="Putnam N.H."/>
            <person name="Rokhsar D.S."/>
        </authorList>
    </citation>
    <scope>NUCLEOTIDE SEQUENCE</scope>
    <source>
        <strain evidence="4 6">I ESC-2004</strain>
    </source>
</reference>
<protein>
    <recommendedName>
        <fullName evidence="2">Proteasome assembly chaperone 1</fullName>
    </recommendedName>
</protein>
<evidence type="ECO:0000313" key="6">
    <source>
        <dbReference type="Proteomes" id="UP000014760"/>
    </source>
</evidence>
<dbReference type="EMBL" id="KB296703">
    <property type="protein sequence ID" value="ELU11444.1"/>
    <property type="molecule type" value="Genomic_DNA"/>
</dbReference>
<dbReference type="EnsemblMetazoa" id="CapteT221592">
    <property type="protein sequence ID" value="CapteP221592"/>
    <property type="gene ID" value="CapteG221592"/>
</dbReference>
<dbReference type="GO" id="GO:0080129">
    <property type="term" value="P:proteasome core complex assembly"/>
    <property type="evidence" value="ECO:0007669"/>
    <property type="project" value="TreeGrafter"/>
</dbReference>
<proteinExistence type="inferred from homology"/>
<reference evidence="6" key="1">
    <citation type="submission" date="2012-12" db="EMBL/GenBank/DDBJ databases">
        <authorList>
            <person name="Hellsten U."/>
            <person name="Grimwood J."/>
            <person name="Chapman J.A."/>
            <person name="Shapiro H."/>
            <person name="Aerts A."/>
            <person name="Otillar R.P."/>
            <person name="Terry A.Y."/>
            <person name="Boore J.L."/>
            <person name="Simakov O."/>
            <person name="Marletaz F."/>
            <person name="Cho S.-J."/>
            <person name="Edsinger-Gonzales E."/>
            <person name="Havlak P."/>
            <person name="Kuo D.-H."/>
            <person name="Larsson T."/>
            <person name="Lv J."/>
            <person name="Arendt D."/>
            <person name="Savage R."/>
            <person name="Osoegawa K."/>
            <person name="de Jong P."/>
            <person name="Lindberg D.R."/>
            <person name="Seaver E.C."/>
            <person name="Weisblat D.A."/>
            <person name="Putnam N.H."/>
            <person name="Grigoriev I.V."/>
            <person name="Rokhsar D.S."/>
        </authorList>
    </citation>
    <scope>NUCLEOTIDE SEQUENCE</scope>
    <source>
        <strain evidence="6">I ESC-2004</strain>
    </source>
</reference>
<evidence type="ECO:0000256" key="1">
    <source>
        <dbReference type="ARBA" id="ARBA00005261"/>
    </source>
</evidence>
<reference evidence="5" key="3">
    <citation type="submission" date="2015-06" db="UniProtKB">
        <authorList>
            <consortium name="EnsemblMetazoa"/>
        </authorList>
    </citation>
    <scope>IDENTIFICATION</scope>
</reference>
<dbReference type="GO" id="GO:0005783">
    <property type="term" value="C:endoplasmic reticulum"/>
    <property type="evidence" value="ECO:0007669"/>
    <property type="project" value="InterPro"/>
</dbReference>
<dbReference type="OMA" id="CAPIARH"/>
<dbReference type="AlphaFoldDB" id="R7UYN4"/>
<keyword evidence="3" id="KW-0143">Chaperone</keyword>
<dbReference type="InterPro" id="IPR016565">
    <property type="entry name" value="Proteasome_assmbl_chp_1"/>
</dbReference>
<evidence type="ECO:0000313" key="5">
    <source>
        <dbReference type="EnsemblMetazoa" id="CapteP221592"/>
    </source>
</evidence>
<dbReference type="EMBL" id="AMQN01000857">
    <property type="status" value="NOT_ANNOTATED_CDS"/>
    <property type="molecule type" value="Genomic_DNA"/>
</dbReference>
<dbReference type="GO" id="GO:0070628">
    <property type="term" value="F:proteasome binding"/>
    <property type="evidence" value="ECO:0007669"/>
    <property type="project" value="TreeGrafter"/>
</dbReference>
<keyword evidence="6" id="KW-1185">Reference proteome</keyword>
<accession>R7UYN4</accession>